<dbReference type="InterPro" id="IPR010836">
    <property type="entry name" value="SapC"/>
</dbReference>
<keyword evidence="2" id="KW-1185">Reference proteome</keyword>
<dbReference type="RefSeq" id="WP_083343978.1">
    <property type="nucleotide sequence ID" value="NZ_LT629690.1"/>
</dbReference>
<sequence>MSDIEANHNVPEPSPNLPMFYRKPRPMDRARDKDLKIARTTFRFAEKTNAIPIVIDEFPMASAYYPIVFAAVVGLVNDSNLFVDGEGQWVDRAYLPGYVRRYPFILMDDPAHKQFVLCIDEESDMLGTERGDALFDGDELSDVTSSMMEFCAALRQQGDATNEFVSALMEFGMLTEMSGAIELPGGNLQLGGLLIIDSKKFDQLPNKTFLKWREKGWIGLIYAQLFSLHRWQNLGAMTAPEVRREAGGTATG</sequence>
<accession>A0A1G7GPW3</accession>
<dbReference type="Proteomes" id="UP000182427">
    <property type="component" value="Chromosome I"/>
</dbReference>
<proteinExistence type="predicted"/>
<evidence type="ECO:0000313" key="1">
    <source>
        <dbReference type="EMBL" id="SDE90146.1"/>
    </source>
</evidence>
<dbReference type="Pfam" id="PF07277">
    <property type="entry name" value="SapC"/>
    <property type="match status" value="1"/>
</dbReference>
<dbReference type="OrthoDB" id="598474at2"/>
<gene>
    <name evidence="1" type="ORF">SAMN05444167_0762</name>
</gene>
<organism evidence="1 2">
    <name type="scientific">Terriglobus roseus</name>
    <dbReference type="NCBI Taxonomy" id="392734"/>
    <lineage>
        <taxon>Bacteria</taxon>
        <taxon>Pseudomonadati</taxon>
        <taxon>Acidobacteriota</taxon>
        <taxon>Terriglobia</taxon>
        <taxon>Terriglobales</taxon>
        <taxon>Acidobacteriaceae</taxon>
        <taxon>Terriglobus</taxon>
    </lineage>
</organism>
<evidence type="ECO:0000313" key="2">
    <source>
        <dbReference type="Proteomes" id="UP000182427"/>
    </source>
</evidence>
<dbReference type="EMBL" id="LT629690">
    <property type="protein sequence ID" value="SDE90146.1"/>
    <property type="molecule type" value="Genomic_DNA"/>
</dbReference>
<name>A0A1G7GPW3_9BACT</name>
<reference evidence="2" key="1">
    <citation type="submission" date="2016-10" db="EMBL/GenBank/DDBJ databases">
        <authorList>
            <person name="Varghese N."/>
            <person name="Submissions S."/>
        </authorList>
    </citation>
    <scope>NUCLEOTIDE SEQUENCE [LARGE SCALE GENOMIC DNA]</scope>
    <source>
        <strain evidence="2">GAS232</strain>
    </source>
</reference>
<protein>
    <submittedName>
        <fullName evidence="1">SapC protein</fullName>
    </submittedName>
</protein>
<dbReference type="AlphaFoldDB" id="A0A1G7GPW3"/>